<dbReference type="SUPFAM" id="SSF74650">
    <property type="entry name" value="Galactose mutarotase-like"/>
    <property type="match status" value="1"/>
</dbReference>
<comment type="pathway">
    <text evidence="1 5">Carbohydrate metabolism; hexose metabolism.</text>
</comment>
<dbReference type="NCBIfam" id="NF008277">
    <property type="entry name" value="PRK11055.1"/>
    <property type="match status" value="1"/>
</dbReference>
<evidence type="ECO:0000256" key="6">
    <source>
        <dbReference type="PIRSR" id="PIRSR005096-1"/>
    </source>
</evidence>
<comment type="similarity">
    <text evidence="2 5">Belongs to the aldose epimerase family.</text>
</comment>
<evidence type="ECO:0000256" key="1">
    <source>
        <dbReference type="ARBA" id="ARBA00005028"/>
    </source>
</evidence>
<feature type="binding site" evidence="7">
    <location>
        <position position="221"/>
    </location>
    <ligand>
        <name>beta-D-galactose</name>
        <dbReference type="ChEBI" id="CHEBI:27667"/>
    </ligand>
</feature>
<dbReference type="GO" id="GO:0006006">
    <property type="term" value="P:glucose metabolic process"/>
    <property type="evidence" value="ECO:0007669"/>
    <property type="project" value="TreeGrafter"/>
</dbReference>
<evidence type="ECO:0000256" key="3">
    <source>
        <dbReference type="ARBA" id="ARBA00023235"/>
    </source>
</evidence>
<feature type="active site" description="Proton acceptor" evidence="6">
    <location>
        <position position="287"/>
    </location>
</feature>
<dbReference type="Gene3D" id="2.70.98.10">
    <property type="match status" value="1"/>
</dbReference>
<dbReference type="PANTHER" id="PTHR10091">
    <property type="entry name" value="ALDOSE-1-EPIMERASE"/>
    <property type="match status" value="1"/>
</dbReference>
<feature type="active site" description="Proton donor" evidence="6">
    <location>
        <position position="161"/>
    </location>
</feature>
<dbReference type="EC" id="5.1.3.3" evidence="5"/>
<dbReference type="UniPathway" id="UPA00242"/>
<evidence type="ECO:0000256" key="7">
    <source>
        <dbReference type="PIRSR" id="PIRSR005096-2"/>
    </source>
</evidence>
<dbReference type="InterPro" id="IPR047215">
    <property type="entry name" value="Galactose_mutarotase-like"/>
</dbReference>
<comment type="catalytic activity">
    <reaction evidence="5">
        <text>alpha-D-glucose = beta-D-glucose</text>
        <dbReference type="Rhea" id="RHEA:10264"/>
        <dbReference type="ChEBI" id="CHEBI:15903"/>
        <dbReference type="ChEBI" id="CHEBI:17925"/>
        <dbReference type="EC" id="5.1.3.3"/>
    </reaction>
</comment>
<dbReference type="InterPro" id="IPR011013">
    <property type="entry name" value="Gal_mutarotase_sf_dom"/>
</dbReference>
<dbReference type="OrthoDB" id="9779408at2"/>
<dbReference type="BioCyc" id="AURANTIMONAS:SI859A1_03300-MONOMER"/>
<dbReference type="EMBL" id="AAPJ01000006">
    <property type="protein sequence ID" value="EAS49092.1"/>
    <property type="molecule type" value="Genomic_DNA"/>
</dbReference>
<comment type="caution">
    <text evidence="9">The sequence shown here is derived from an EMBL/GenBank/DDBJ whole genome shotgun (WGS) entry which is preliminary data.</text>
</comment>
<protein>
    <recommendedName>
        <fullName evidence="5">Aldose 1-epimerase</fullName>
        <ecNumber evidence="5">5.1.3.3</ecNumber>
    </recommendedName>
</protein>
<dbReference type="InterPro" id="IPR014718">
    <property type="entry name" value="GH-type_carb-bd"/>
</dbReference>
<dbReference type="GO" id="GO:0004034">
    <property type="term" value="F:aldose 1-epimerase activity"/>
    <property type="evidence" value="ECO:0007669"/>
    <property type="project" value="UniProtKB-EC"/>
</dbReference>
<feature type="binding site" evidence="8">
    <location>
        <begin position="161"/>
        <end position="163"/>
    </location>
    <ligand>
        <name>beta-D-galactose</name>
        <dbReference type="ChEBI" id="CHEBI:27667"/>
    </ligand>
</feature>
<dbReference type="CDD" id="cd09019">
    <property type="entry name" value="galactose_mutarotase_like"/>
    <property type="match status" value="1"/>
</dbReference>
<keyword evidence="4 5" id="KW-0119">Carbohydrate metabolism</keyword>
<dbReference type="PANTHER" id="PTHR10091:SF0">
    <property type="entry name" value="GALACTOSE MUTAROTASE"/>
    <property type="match status" value="1"/>
</dbReference>
<organism evidence="9 10">
    <name type="scientific">Aurantimonas manganoxydans (strain ATCC BAA-1229 / DSM 21871 / SI85-9A1)</name>
    <dbReference type="NCBI Taxonomy" id="287752"/>
    <lineage>
        <taxon>Bacteria</taxon>
        <taxon>Pseudomonadati</taxon>
        <taxon>Pseudomonadota</taxon>
        <taxon>Alphaproteobacteria</taxon>
        <taxon>Hyphomicrobiales</taxon>
        <taxon>Aurantimonadaceae</taxon>
        <taxon>Aurantimonas</taxon>
    </lineage>
</organism>
<proteinExistence type="inferred from homology"/>
<feature type="binding site" evidence="8">
    <location>
        <begin position="64"/>
        <end position="65"/>
    </location>
    <ligand>
        <name>beta-D-galactose</name>
        <dbReference type="ChEBI" id="CHEBI:27667"/>
    </ligand>
</feature>
<evidence type="ECO:0000313" key="10">
    <source>
        <dbReference type="Proteomes" id="UP000000321"/>
    </source>
</evidence>
<evidence type="ECO:0000313" key="9">
    <source>
        <dbReference type="EMBL" id="EAS49092.1"/>
    </source>
</evidence>
<keyword evidence="3 5" id="KW-0413">Isomerase</keyword>
<keyword evidence="10" id="KW-1185">Reference proteome</keyword>
<dbReference type="PIRSF" id="PIRSF005096">
    <property type="entry name" value="GALM"/>
    <property type="match status" value="1"/>
</dbReference>
<dbReference type="InterPro" id="IPR015443">
    <property type="entry name" value="Aldose_1-epimerase"/>
</dbReference>
<dbReference type="AlphaFoldDB" id="Q1YF81"/>
<gene>
    <name evidence="9" type="ORF">SI859A1_03300</name>
</gene>
<name>Q1YF81_AURMS</name>
<reference evidence="9 10" key="1">
    <citation type="journal article" date="2008" name="Appl. Environ. Microbiol.">
        <title>Genomic insights into Mn(II) oxidation by the marine alphaproteobacterium Aurantimonas sp. strain SI85-9A1.</title>
        <authorList>
            <person name="Dick G.J."/>
            <person name="Podell S."/>
            <person name="Johnson H.A."/>
            <person name="Rivera-Espinoza Y."/>
            <person name="Bernier-Latmani R."/>
            <person name="McCarthy J.K."/>
            <person name="Torpey J.W."/>
            <person name="Clement B.G."/>
            <person name="Gaasterland T."/>
            <person name="Tebo B.M."/>
        </authorList>
    </citation>
    <scope>NUCLEOTIDE SEQUENCE [LARGE SCALE GENOMIC DNA]</scope>
    <source>
        <strain evidence="9 10">SI85-9A1</strain>
    </source>
</reference>
<dbReference type="Pfam" id="PF01263">
    <property type="entry name" value="Aldose_epim"/>
    <property type="match status" value="1"/>
</dbReference>
<dbReference type="InterPro" id="IPR008183">
    <property type="entry name" value="Aldose_1/G6P_1-epimerase"/>
</dbReference>
<dbReference type="GO" id="GO:0030246">
    <property type="term" value="F:carbohydrate binding"/>
    <property type="evidence" value="ECO:0007669"/>
    <property type="project" value="InterPro"/>
</dbReference>
<evidence type="ECO:0000256" key="2">
    <source>
        <dbReference type="ARBA" id="ARBA00006206"/>
    </source>
</evidence>
<evidence type="ECO:0000256" key="4">
    <source>
        <dbReference type="ARBA" id="ARBA00023277"/>
    </source>
</evidence>
<dbReference type="HOGENOM" id="CLU_031753_2_0_5"/>
<dbReference type="GO" id="GO:0033499">
    <property type="term" value="P:galactose catabolic process via UDP-galactose, Leloir pathway"/>
    <property type="evidence" value="ECO:0007669"/>
    <property type="project" value="TreeGrafter"/>
</dbReference>
<evidence type="ECO:0000256" key="5">
    <source>
        <dbReference type="PIRNR" id="PIRNR005096"/>
    </source>
</evidence>
<accession>Q1YF81</accession>
<dbReference type="Proteomes" id="UP000000321">
    <property type="component" value="Unassembled WGS sequence"/>
</dbReference>
<evidence type="ECO:0000256" key="8">
    <source>
        <dbReference type="PIRSR" id="PIRSR005096-3"/>
    </source>
</evidence>
<sequence length="322" mass="33834">MPMSEFVTIAGGGLSAEIATAGAAVRAVHLDGFAHSLVVGAADPEHYTAGNREYLGATIGRFANRIGEGRFTIDGRGSQLARNDPPNHLHGGPGGFSTRIWTIVERAPDALTLSLVSADGDEGYPGTVDITARFAILPEQTLSVSYEATSDRPTPVNLTTHFYFNLDGSDDIRGHRLTLAADRYLPIDAAALPTGAIAPVAGTPFDFGAGRLVGEAPDPLDHNFCLADTTAPEPRLAARLQGETSGITLTLSTIEPGLQVYDGAKLDGSIMGHGGVPIGSRSALALEPQGWPDSPNRPEFPQAILRPGETYSHHSLYRFSGG</sequence>